<evidence type="ECO:0000313" key="4">
    <source>
        <dbReference type="EMBL" id="KNG91508.1"/>
    </source>
</evidence>
<name>A0A0L1JJE2_ASPN3</name>
<gene>
    <name evidence="4" type="ORF">ANOM_000048</name>
</gene>
<dbReference type="STRING" id="1509407.A0A0L1JJE2"/>
<accession>A0A0L1JJE2</accession>
<dbReference type="GeneID" id="26801852"/>
<reference evidence="4 5" key="1">
    <citation type="submission" date="2014-06" db="EMBL/GenBank/DDBJ databases">
        <title>The Genome of the Aflatoxigenic Filamentous Fungus Aspergillus nomius.</title>
        <authorList>
            <person name="Moore M.G."/>
            <person name="Shannon B.M."/>
            <person name="Brian M.M."/>
        </authorList>
    </citation>
    <scope>NUCLEOTIDE SEQUENCE [LARGE SCALE GENOMIC DNA]</scope>
    <source>
        <strain evidence="4 5">NRRL 13137</strain>
    </source>
</reference>
<feature type="compositionally biased region" description="Polar residues" evidence="2">
    <location>
        <begin position="36"/>
        <end position="46"/>
    </location>
</feature>
<proteinExistence type="predicted"/>
<dbReference type="InterPro" id="IPR013087">
    <property type="entry name" value="Znf_C2H2_type"/>
</dbReference>
<dbReference type="Pfam" id="PF00096">
    <property type="entry name" value="zf-C2H2"/>
    <property type="match status" value="1"/>
</dbReference>
<dbReference type="GO" id="GO:0008270">
    <property type="term" value="F:zinc ion binding"/>
    <property type="evidence" value="ECO:0007669"/>
    <property type="project" value="UniProtKB-KW"/>
</dbReference>
<feature type="region of interest" description="Disordered" evidence="2">
    <location>
        <begin position="32"/>
        <end position="135"/>
    </location>
</feature>
<dbReference type="Gene3D" id="3.30.160.60">
    <property type="entry name" value="Classic Zinc Finger"/>
    <property type="match status" value="2"/>
</dbReference>
<evidence type="ECO:0000259" key="3">
    <source>
        <dbReference type="PROSITE" id="PS50157"/>
    </source>
</evidence>
<keyword evidence="1" id="KW-0863">Zinc-finger</keyword>
<dbReference type="PROSITE" id="PS00028">
    <property type="entry name" value="ZINC_FINGER_C2H2_1"/>
    <property type="match status" value="1"/>
</dbReference>
<keyword evidence="1" id="KW-0862">Zinc</keyword>
<evidence type="ECO:0000256" key="1">
    <source>
        <dbReference type="PROSITE-ProRule" id="PRU00042"/>
    </source>
</evidence>
<keyword evidence="1" id="KW-0479">Metal-binding</keyword>
<dbReference type="RefSeq" id="XP_015412431.1">
    <property type="nucleotide sequence ID" value="XM_015545306.1"/>
</dbReference>
<protein>
    <recommendedName>
        <fullName evidence="3">C2H2-type domain-containing protein</fullName>
    </recommendedName>
</protein>
<comment type="caution">
    <text evidence="4">The sequence shown here is derived from an EMBL/GenBank/DDBJ whole genome shotgun (WGS) entry which is preliminary data.</text>
</comment>
<dbReference type="AlphaFoldDB" id="A0A0L1JJE2"/>
<evidence type="ECO:0000313" key="5">
    <source>
        <dbReference type="Proteomes" id="UP000037505"/>
    </source>
</evidence>
<keyword evidence="5" id="KW-1185">Reference proteome</keyword>
<dbReference type="SMART" id="SM00355">
    <property type="entry name" value="ZnF_C2H2"/>
    <property type="match status" value="2"/>
</dbReference>
<dbReference type="SUPFAM" id="SSF57667">
    <property type="entry name" value="beta-beta-alpha zinc fingers"/>
    <property type="match status" value="1"/>
</dbReference>
<feature type="compositionally biased region" description="Low complexity" evidence="2">
    <location>
        <begin position="113"/>
        <end position="124"/>
    </location>
</feature>
<dbReference type="Proteomes" id="UP000037505">
    <property type="component" value="Unassembled WGS sequence"/>
</dbReference>
<dbReference type="InterPro" id="IPR036236">
    <property type="entry name" value="Znf_C2H2_sf"/>
</dbReference>
<dbReference type="PROSITE" id="PS50157">
    <property type="entry name" value="ZINC_FINGER_C2H2_2"/>
    <property type="match status" value="1"/>
</dbReference>
<dbReference type="OrthoDB" id="654211at2759"/>
<dbReference type="EMBL" id="JNOM01000002">
    <property type="protein sequence ID" value="KNG91508.1"/>
    <property type="molecule type" value="Genomic_DNA"/>
</dbReference>
<feature type="compositionally biased region" description="Polar residues" evidence="2">
    <location>
        <begin position="60"/>
        <end position="82"/>
    </location>
</feature>
<sequence length="203" mass="22641">MAWFPADPNWTGFYLPRGTEQELEDFESILRDIPQPASQQHAMSSDPQHDLPTVDATSPDLYSTSLMAPSTNDNPGLSNQATIGGDSLFPNASNQPHSMTLAPRAEQPSEQLANPRAAANARTARTPRRSLQPGGNGSTLFRCGWKDCTYDGTFGREAELMRHVKLLHVSPRSYECRMLGCGRVFNRRDNLLDHRRRAHPIQQ</sequence>
<organism evidence="4 5">
    <name type="scientific">Aspergillus nomiae NRRL (strain ATCC 15546 / NRRL 13137 / CBS 260.88 / M93)</name>
    <dbReference type="NCBI Taxonomy" id="1509407"/>
    <lineage>
        <taxon>Eukaryota</taxon>
        <taxon>Fungi</taxon>
        <taxon>Dikarya</taxon>
        <taxon>Ascomycota</taxon>
        <taxon>Pezizomycotina</taxon>
        <taxon>Eurotiomycetes</taxon>
        <taxon>Eurotiomycetidae</taxon>
        <taxon>Eurotiales</taxon>
        <taxon>Aspergillaceae</taxon>
        <taxon>Aspergillus</taxon>
        <taxon>Aspergillus subgen. Circumdati</taxon>
    </lineage>
</organism>
<feature type="domain" description="C2H2-type" evidence="3">
    <location>
        <begin position="174"/>
        <end position="203"/>
    </location>
</feature>
<evidence type="ECO:0000256" key="2">
    <source>
        <dbReference type="SAM" id="MobiDB-lite"/>
    </source>
</evidence>